<feature type="transmembrane region" description="Helical" evidence="1">
    <location>
        <begin position="20"/>
        <end position="38"/>
    </location>
</feature>
<sequence length="44" mass="5123">MYRSFSKVIRGFSKFMFAAFDYNLFTMAVVILLISVLLSSRTNH</sequence>
<comment type="caution">
    <text evidence="2">The sequence shown here is derived from an EMBL/GenBank/DDBJ whole genome shotgun (WGS) entry which is preliminary data.</text>
</comment>
<dbReference type="AlphaFoldDB" id="X1JEP3"/>
<evidence type="ECO:0000256" key="1">
    <source>
        <dbReference type="SAM" id="Phobius"/>
    </source>
</evidence>
<evidence type="ECO:0000313" key="2">
    <source>
        <dbReference type="EMBL" id="GAH93181.1"/>
    </source>
</evidence>
<accession>X1JEP3</accession>
<proteinExistence type="predicted"/>
<gene>
    <name evidence="2" type="ORF">S03H2_72768</name>
</gene>
<organism evidence="2">
    <name type="scientific">marine sediment metagenome</name>
    <dbReference type="NCBI Taxonomy" id="412755"/>
    <lineage>
        <taxon>unclassified sequences</taxon>
        <taxon>metagenomes</taxon>
        <taxon>ecological metagenomes</taxon>
    </lineage>
</organism>
<keyword evidence="1" id="KW-0812">Transmembrane</keyword>
<keyword evidence="1" id="KW-0472">Membrane</keyword>
<feature type="non-terminal residue" evidence="2">
    <location>
        <position position="44"/>
    </location>
</feature>
<keyword evidence="1" id="KW-1133">Transmembrane helix</keyword>
<reference evidence="2" key="1">
    <citation type="journal article" date="2014" name="Front. Microbiol.">
        <title>High frequency of phylogenetically diverse reductive dehalogenase-homologous genes in deep subseafloor sedimentary metagenomes.</title>
        <authorList>
            <person name="Kawai M."/>
            <person name="Futagami T."/>
            <person name="Toyoda A."/>
            <person name="Takaki Y."/>
            <person name="Nishi S."/>
            <person name="Hori S."/>
            <person name="Arai W."/>
            <person name="Tsubouchi T."/>
            <person name="Morono Y."/>
            <person name="Uchiyama I."/>
            <person name="Ito T."/>
            <person name="Fujiyama A."/>
            <person name="Inagaki F."/>
            <person name="Takami H."/>
        </authorList>
    </citation>
    <scope>NUCLEOTIDE SEQUENCE</scope>
    <source>
        <strain evidence="2">Expedition CK06-06</strain>
    </source>
</reference>
<name>X1JEP3_9ZZZZ</name>
<dbReference type="EMBL" id="BARU01049422">
    <property type="protein sequence ID" value="GAH93181.1"/>
    <property type="molecule type" value="Genomic_DNA"/>
</dbReference>
<protein>
    <submittedName>
        <fullName evidence="2">Uncharacterized protein</fullName>
    </submittedName>
</protein>